<protein>
    <submittedName>
        <fullName evidence="8">RDD family protein</fullName>
    </submittedName>
</protein>
<evidence type="ECO:0000313" key="9">
    <source>
        <dbReference type="Proteomes" id="UP001320876"/>
    </source>
</evidence>
<reference evidence="8 9" key="1">
    <citation type="submission" date="2022-10" db="EMBL/GenBank/DDBJ databases">
        <title>Luteolibacter arcticus strain CCTCC AB 2014275, whole genome shotgun sequencing project.</title>
        <authorList>
            <person name="Zhao G."/>
            <person name="Shen L."/>
        </authorList>
    </citation>
    <scope>NUCLEOTIDE SEQUENCE [LARGE SCALE GENOMIC DNA]</scope>
    <source>
        <strain evidence="8 9">CCTCC AB 2014275</strain>
    </source>
</reference>
<keyword evidence="4 5" id="KW-0472">Membrane</keyword>
<evidence type="ECO:0000259" key="7">
    <source>
        <dbReference type="Pfam" id="PF14237"/>
    </source>
</evidence>
<dbReference type="InterPro" id="IPR025640">
    <property type="entry name" value="GYF_2"/>
</dbReference>
<dbReference type="Proteomes" id="UP001320876">
    <property type="component" value="Unassembled WGS sequence"/>
</dbReference>
<feature type="domain" description="GYF" evidence="7">
    <location>
        <begin position="4"/>
        <end position="53"/>
    </location>
</feature>
<evidence type="ECO:0000256" key="2">
    <source>
        <dbReference type="ARBA" id="ARBA00022692"/>
    </source>
</evidence>
<feature type="transmembrane region" description="Helical" evidence="5">
    <location>
        <begin position="240"/>
        <end position="259"/>
    </location>
</feature>
<comment type="caution">
    <text evidence="8">The sequence shown here is derived from an EMBL/GenBank/DDBJ whole genome shotgun (WGS) entry which is preliminary data.</text>
</comment>
<feature type="transmembrane region" description="Helical" evidence="5">
    <location>
        <begin position="143"/>
        <end position="169"/>
    </location>
</feature>
<accession>A0ABT3GKK4</accession>
<evidence type="ECO:0000256" key="5">
    <source>
        <dbReference type="SAM" id="Phobius"/>
    </source>
</evidence>
<keyword evidence="9" id="KW-1185">Reference proteome</keyword>
<keyword evidence="2 5" id="KW-0812">Transmembrane</keyword>
<dbReference type="Pfam" id="PF06271">
    <property type="entry name" value="RDD"/>
    <property type="match status" value="1"/>
</dbReference>
<keyword evidence="3 5" id="KW-1133">Transmembrane helix</keyword>
<gene>
    <name evidence="8" type="ORF">OKA05_15740</name>
</gene>
<proteinExistence type="predicted"/>
<dbReference type="EMBL" id="JAPDDT010000006">
    <property type="protein sequence ID" value="MCW1924020.1"/>
    <property type="molecule type" value="Genomic_DNA"/>
</dbReference>
<dbReference type="RefSeq" id="WP_264488125.1">
    <property type="nucleotide sequence ID" value="NZ_JAPDDT010000006.1"/>
</dbReference>
<evidence type="ECO:0000256" key="3">
    <source>
        <dbReference type="ARBA" id="ARBA00022989"/>
    </source>
</evidence>
<dbReference type="Pfam" id="PF14237">
    <property type="entry name" value="GYF_2"/>
    <property type="match status" value="1"/>
</dbReference>
<sequence>MNGWYYGEAGEQRGPISKEDLQTKFAAGTLDPGALVWCEGMTDWKPANSVAELNIPAPVPQTTVGRDDSAFSPYAPPTAAPLSGVDWSAHASGSYVPEGPQIRPWVRYWARIFDFLTFCVIFIIGAAIVAPELIEMNDTLSTVILIFAYAFYEPLLLTIFGATPFKALLKVRVRNKDGSKLSYVQGFRRTLSVWIAGQGLGIPIIALVTNIYSYSRLTGQGITSWDQSGNFTVSHQPVEWWRWLLLLGFVAGFIGLIILGSEA</sequence>
<feature type="transmembrane region" description="Helical" evidence="5">
    <location>
        <begin position="112"/>
        <end position="131"/>
    </location>
</feature>
<feature type="transmembrane region" description="Helical" evidence="5">
    <location>
        <begin position="190"/>
        <end position="212"/>
    </location>
</feature>
<evidence type="ECO:0000256" key="4">
    <source>
        <dbReference type="ARBA" id="ARBA00023136"/>
    </source>
</evidence>
<evidence type="ECO:0000313" key="8">
    <source>
        <dbReference type="EMBL" id="MCW1924020.1"/>
    </source>
</evidence>
<comment type="subcellular location">
    <subcellularLocation>
        <location evidence="1">Membrane</location>
        <topology evidence="1">Multi-pass membrane protein</topology>
    </subcellularLocation>
</comment>
<dbReference type="InterPro" id="IPR010432">
    <property type="entry name" value="RDD"/>
</dbReference>
<evidence type="ECO:0000259" key="6">
    <source>
        <dbReference type="Pfam" id="PF06271"/>
    </source>
</evidence>
<name>A0ABT3GKK4_9BACT</name>
<evidence type="ECO:0000256" key="1">
    <source>
        <dbReference type="ARBA" id="ARBA00004141"/>
    </source>
</evidence>
<organism evidence="8 9">
    <name type="scientific">Luteolibacter arcticus</name>
    <dbReference type="NCBI Taxonomy" id="1581411"/>
    <lineage>
        <taxon>Bacteria</taxon>
        <taxon>Pseudomonadati</taxon>
        <taxon>Verrucomicrobiota</taxon>
        <taxon>Verrucomicrobiia</taxon>
        <taxon>Verrucomicrobiales</taxon>
        <taxon>Verrucomicrobiaceae</taxon>
        <taxon>Luteolibacter</taxon>
    </lineage>
</organism>
<feature type="domain" description="RDD" evidence="6">
    <location>
        <begin position="104"/>
        <end position="259"/>
    </location>
</feature>